<keyword evidence="4" id="KW-1185">Reference proteome</keyword>
<feature type="region of interest" description="Disordered" evidence="1">
    <location>
        <begin position="186"/>
        <end position="223"/>
    </location>
</feature>
<accession>A0AAV2QXK6</accession>
<feature type="transmembrane region" description="Helical" evidence="2">
    <location>
        <begin position="62"/>
        <end position="84"/>
    </location>
</feature>
<keyword evidence="2" id="KW-0472">Membrane</keyword>
<feature type="compositionally biased region" description="Basic and acidic residues" evidence="1">
    <location>
        <begin position="186"/>
        <end position="197"/>
    </location>
</feature>
<comment type="caution">
    <text evidence="3">The sequence shown here is derived from an EMBL/GenBank/DDBJ whole genome shotgun (WGS) entry which is preliminary data.</text>
</comment>
<feature type="transmembrane region" description="Helical" evidence="2">
    <location>
        <begin position="38"/>
        <end position="56"/>
    </location>
</feature>
<name>A0AAV2QXK6_MEGNR</name>
<organism evidence="3 4">
    <name type="scientific">Meganyctiphanes norvegica</name>
    <name type="common">Northern krill</name>
    <name type="synonym">Thysanopoda norvegica</name>
    <dbReference type="NCBI Taxonomy" id="48144"/>
    <lineage>
        <taxon>Eukaryota</taxon>
        <taxon>Metazoa</taxon>
        <taxon>Ecdysozoa</taxon>
        <taxon>Arthropoda</taxon>
        <taxon>Crustacea</taxon>
        <taxon>Multicrustacea</taxon>
        <taxon>Malacostraca</taxon>
        <taxon>Eumalacostraca</taxon>
        <taxon>Eucarida</taxon>
        <taxon>Euphausiacea</taxon>
        <taxon>Euphausiidae</taxon>
        <taxon>Meganyctiphanes</taxon>
    </lineage>
</organism>
<dbReference type="Proteomes" id="UP001497623">
    <property type="component" value="Unassembled WGS sequence"/>
</dbReference>
<reference evidence="3 4" key="1">
    <citation type="submission" date="2024-05" db="EMBL/GenBank/DDBJ databases">
        <authorList>
            <person name="Wallberg A."/>
        </authorList>
    </citation>
    <scope>NUCLEOTIDE SEQUENCE [LARGE SCALE GENOMIC DNA]</scope>
</reference>
<protein>
    <submittedName>
        <fullName evidence="3">Uncharacterized protein</fullName>
    </submittedName>
</protein>
<proteinExistence type="predicted"/>
<feature type="region of interest" description="Disordered" evidence="1">
    <location>
        <begin position="1"/>
        <end position="20"/>
    </location>
</feature>
<dbReference type="EMBL" id="CAXKWB010011313">
    <property type="protein sequence ID" value="CAL4100811.1"/>
    <property type="molecule type" value="Genomic_DNA"/>
</dbReference>
<evidence type="ECO:0000313" key="3">
    <source>
        <dbReference type="EMBL" id="CAL4100811.1"/>
    </source>
</evidence>
<keyword evidence="2" id="KW-0812">Transmembrane</keyword>
<gene>
    <name evidence="3" type="ORF">MNOR_LOCUS16890</name>
</gene>
<sequence length="223" mass="24961">MWSRVVNQETDEDQERANDAAEAARLEERARLFHNLKFVFCGFVITGVGSIIFLTWKFYSVVYMLGIPAIVFLVLTVLGIIDLIQLYDQAIPGYHPTVIHNYVRPPPQYSRLSPDQLSPTSLLSMQVPFTQDEISASVPSIPVDQPPPYSEVSDRSCNSTEANKSIYFISISTSRDLLNDHTDATIEGTRDQIHDPESGSNEDLIVSQHDPPSYEEALSAEVD</sequence>
<evidence type="ECO:0000256" key="1">
    <source>
        <dbReference type="SAM" id="MobiDB-lite"/>
    </source>
</evidence>
<evidence type="ECO:0000313" key="4">
    <source>
        <dbReference type="Proteomes" id="UP001497623"/>
    </source>
</evidence>
<evidence type="ECO:0000256" key="2">
    <source>
        <dbReference type="SAM" id="Phobius"/>
    </source>
</evidence>
<dbReference type="AlphaFoldDB" id="A0AAV2QXK6"/>
<keyword evidence="2" id="KW-1133">Transmembrane helix</keyword>